<organism evidence="2 3">
    <name type="scientific">Mesorhizobium prunaredense</name>
    <dbReference type="NCBI Taxonomy" id="1631249"/>
    <lineage>
        <taxon>Bacteria</taxon>
        <taxon>Pseudomonadati</taxon>
        <taxon>Pseudomonadota</taxon>
        <taxon>Alphaproteobacteria</taxon>
        <taxon>Hyphomicrobiales</taxon>
        <taxon>Phyllobacteriaceae</taxon>
        <taxon>Mesorhizobium</taxon>
    </lineage>
</organism>
<dbReference type="AlphaFoldDB" id="A0A1R3V7C4"/>
<accession>A0A1R3V7C4</accession>
<reference evidence="3" key="1">
    <citation type="submission" date="2017-01" db="EMBL/GenBank/DDBJ databases">
        <authorList>
            <person name="Brunel B."/>
        </authorList>
    </citation>
    <scope>NUCLEOTIDE SEQUENCE [LARGE SCALE GENOMIC DNA]</scope>
</reference>
<evidence type="ECO:0000313" key="3">
    <source>
        <dbReference type="Proteomes" id="UP000188388"/>
    </source>
</evidence>
<dbReference type="EMBL" id="FTPD01000016">
    <property type="protein sequence ID" value="SIT55773.1"/>
    <property type="molecule type" value="Genomic_DNA"/>
</dbReference>
<name>A0A1R3V7C4_9HYPH</name>
<gene>
    <name evidence="2" type="ORF">BQ8794_230083</name>
</gene>
<keyword evidence="1" id="KW-0812">Transmembrane</keyword>
<keyword evidence="1" id="KW-1133">Transmembrane helix</keyword>
<dbReference type="SUPFAM" id="SSF50969">
    <property type="entry name" value="YVTN repeat-like/Quinoprotein amine dehydrogenase"/>
    <property type="match status" value="1"/>
</dbReference>
<protein>
    <submittedName>
        <fullName evidence="2">Uncharacterized protein</fullName>
    </submittedName>
</protein>
<dbReference type="STRING" id="1631249.BQ8794_230083"/>
<keyword evidence="1" id="KW-0472">Membrane</keyword>
<dbReference type="InterPro" id="IPR011044">
    <property type="entry name" value="Quino_amine_DH_bsu"/>
</dbReference>
<feature type="transmembrane region" description="Helical" evidence="1">
    <location>
        <begin position="69"/>
        <end position="91"/>
    </location>
</feature>
<proteinExistence type="predicted"/>
<evidence type="ECO:0000256" key="1">
    <source>
        <dbReference type="SAM" id="Phobius"/>
    </source>
</evidence>
<dbReference type="Proteomes" id="UP000188388">
    <property type="component" value="Unassembled WGS sequence"/>
</dbReference>
<sequence>MNWICIAPTVPAFPPHIRRWDAQSHHERTEFGDTVGGLINDILFSPDGTRLLTTAWDKPSRLDNMGESLAHHFVGLIVVIAPVSLTLGRVFNTAENAQQLSYNISSDGQRIGAPCGT</sequence>
<evidence type="ECO:0000313" key="2">
    <source>
        <dbReference type="EMBL" id="SIT55773.1"/>
    </source>
</evidence>
<keyword evidence="3" id="KW-1185">Reference proteome</keyword>